<keyword evidence="4" id="KW-1185">Reference proteome</keyword>
<comment type="subcellular location">
    <subcellularLocation>
        <location evidence="1">Membrane</location>
    </subcellularLocation>
</comment>
<organism evidence="4 5">
    <name type="scientific">Trichuris muris</name>
    <name type="common">Mouse whipworm</name>
    <dbReference type="NCBI Taxonomy" id="70415"/>
    <lineage>
        <taxon>Eukaryota</taxon>
        <taxon>Metazoa</taxon>
        <taxon>Ecdysozoa</taxon>
        <taxon>Nematoda</taxon>
        <taxon>Enoplea</taxon>
        <taxon>Dorylaimia</taxon>
        <taxon>Trichinellida</taxon>
        <taxon>Trichuridae</taxon>
        <taxon>Trichuris</taxon>
    </lineage>
</organism>
<evidence type="ECO:0000313" key="4">
    <source>
        <dbReference type="Proteomes" id="UP000046395"/>
    </source>
</evidence>
<dbReference type="SUPFAM" id="SSF103506">
    <property type="entry name" value="Mitochondrial carrier"/>
    <property type="match status" value="1"/>
</dbReference>
<accession>A0A5S6Q3P8</accession>
<evidence type="ECO:0000256" key="3">
    <source>
        <dbReference type="ARBA" id="ARBA00023136"/>
    </source>
</evidence>
<dbReference type="Gene3D" id="1.50.40.10">
    <property type="entry name" value="Mitochondrial carrier domain"/>
    <property type="match status" value="1"/>
</dbReference>
<protein>
    <submittedName>
        <fullName evidence="5">Uncharacterized protein</fullName>
    </submittedName>
</protein>
<keyword evidence="2" id="KW-0812">Transmembrane</keyword>
<name>A0A5S6Q3P8_TRIMR</name>
<keyword evidence="3" id="KW-0472">Membrane</keyword>
<dbReference type="GO" id="GO:0016020">
    <property type="term" value="C:membrane"/>
    <property type="evidence" value="ECO:0007669"/>
    <property type="project" value="UniProtKB-SubCell"/>
</dbReference>
<evidence type="ECO:0000313" key="5">
    <source>
        <dbReference type="WBParaSite" id="TMUE_0000001860.1"/>
    </source>
</evidence>
<proteinExistence type="predicted"/>
<sequence length="141" mass="16013">MLAYNQYVLRTCAVGQRYDITELWSSIKLLISKRGTFHEAPGDKGMFQGFTGTMDTVFHVHMLYFCIYEAKRKHVLSRSEAARAAALIDDAIISVPLDMSRTKAEAQRTENVFLDHIRDTYKQLGFVVDIGETLYSTLLIG</sequence>
<dbReference type="AlphaFoldDB" id="A0A5S6Q3P8"/>
<dbReference type="Proteomes" id="UP000046395">
    <property type="component" value="Unassembled WGS sequence"/>
</dbReference>
<evidence type="ECO:0000256" key="2">
    <source>
        <dbReference type="ARBA" id="ARBA00022692"/>
    </source>
</evidence>
<evidence type="ECO:0000256" key="1">
    <source>
        <dbReference type="ARBA" id="ARBA00004370"/>
    </source>
</evidence>
<dbReference type="WBParaSite" id="TMUE_0000001860.1">
    <property type="protein sequence ID" value="TMUE_0000001860.1"/>
    <property type="gene ID" value="WBGene00297727"/>
</dbReference>
<dbReference type="InterPro" id="IPR023395">
    <property type="entry name" value="MCP_dom_sf"/>
</dbReference>
<reference evidence="5" key="1">
    <citation type="submission" date="2019-12" db="UniProtKB">
        <authorList>
            <consortium name="WormBaseParasite"/>
        </authorList>
    </citation>
    <scope>IDENTIFICATION</scope>
</reference>